<proteinExistence type="predicted"/>
<dbReference type="Proteomes" id="UP001140513">
    <property type="component" value="Unassembled WGS sequence"/>
</dbReference>
<dbReference type="PROSITE" id="PS00497">
    <property type="entry name" value="TYROSINASE_1"/>
    <property type="match status" value="1"/>
</dbReference>
<protein>
    <recommendedName>
        <fullName evidence="5 6">Tyrosinase copper-binding domain-containing protein</fullName>
    </recommendedName>
</protein>
<dbReference type="PROSITE" id="PS00498">
    <property type="entry name" value="TYROSINASE_2"/>
    <property type="match status" value="1"/>
</dbReference>
<dbReference type="PANTHER" id="PTHR11474">
    <property type="entry name" value="TYROSINASE FAMILY MEMBER"/>
    <property type="match status" value="1"/>
</dbReference>
<keyword evidence="2" id="KW-0186">Copper</keyword>
<evidence type="ECO:0000259" key="5">
    <source>
        <dbReference type="PROSITE" id="PS00497"/>
    </source>
</evidence>
<evidence type="ECO:0000256" key="4">
    <source>
        <dbReference type="SAM" id="SignalP"/>
    </source>
</evidence>
<dbReference type="GO" id="GO:0046872">
    <property type="term" value="F:metal ion binding"/>
    <property type="evidence" value="ECO:0007669"/>
    <property type="project" value="UniProtKB-KW"/>
</dbReference>
<gene>
    <name evidence="7" type="ORF">N0V89_001051</name>
</gene>
<dbReference type="PANTHER" id="PTHR11474:SF126">
    <property type="entry name" value="TYROSINASE-LIKE PROTEIN TYR-1-RELATED"/>
    <property type="match status" value="1"/>
</dbReference>
<reference evidence="7" key="1">
    <citation type="submission" date="2022-10" db="EMBL/GenBank/DDBJ databases">
        <title>Tapping the CABI collections for fungal endophytes: first genome assemblies for Collariella, Neodidymelliopsis, Ascochyta clinopodiicola, Didymella pomorum, Didymosphaeria variabile, Neocosmospora piperis and Neocucurbitaria cava.</title>
        <authorList>
            <person name="Hill R."/>
        </authorList>
    </citation>
    <scope>NUCLEOTIDE SEQUENCE</scope>
    <source>
        <strain evidence="7">IMI 356815</strain>
    </source>
</reference>
<dbReference type="InterPro" id="IPR050316">
    <property type="entry name" value="Tyrosinase/Hemocyanin"/>
</dbReference>
<dbReference type="RefSeq" id="XP_056076688.1">
    <property type="nucleotide sequence ID" value="XM_056209866.1"/>
</dbReference>
<keyword evidence="1" id="KW-0479">Metal-binding</keyword>
<feature type="domain" description="Tyrosinase copper-binding" evidence="5">
    <location>
        <begin position="103"/>
        <end position="120"/>
    </location>
</feature>
<keyword evidence="4" id="KW-0732">Signal</keyword>
<dbReference type="GO" id="GO:0016491">
    <property type="term" value="F:oxidoreductase activity"/>
    <property type="evidence" value="ECO:0007669"/>
    <property type="project" value="InterPro"/>
</dbReference>
<evidence type="ECO:0000313" key="8">
    <source>
        <dbReference type="Proteomes" id="UP001140513"/>
    </source>
</evidence>
<dbReference type="InterPro" id="IPR002227">
    <property type="entry name" value="Tyrosinase_Cu-bd"/>
</dbReference>
<dbReference type="Gene3D" id="1.10.1280.10">
    <property type="entry name" value="Di-copper center containing domain from catechol oxidase"/>
    <property type="match status" value="1"/>
</dbReference>
<keyword evidence="8" id="KW-1185">Reference proteome</keyword>
<feature type="compositionally biased region" description="Low complexity" evidence="3">
    <location>
        <begin position="31"/>
        <end position="46"/>
    </location>
</feature>
<feature type="domain" description="Tyrosinase copper-binding" evidence="6">
    <location>
        <begin position="280"/>
        <end position="291"/>
    </location>
</feature>
<comment type="caution">
    <text evidence="7">The sequence shown here is derived from an EMBL/GenBank/DDBJ whole genome shotgun (WGS) entry which is preliminary data.</text>
</comment>
<evidence type="ECO:0000259" key="6">
    <source>
        <dbReference type="PROSITE" id="PS00498"/>
    </source>
</evidence>
<dbReference type="GeneID" id="80904581"/>
<organism evidence="7 8">
    <name type="scientific">Didymosphaeria variabile</name>
    <dbReference type="NCBI Taxonomy" id="1932322"/>
    <lineage>
        <taxon>Eukaryota</taxon>
        <taxon>Fungi</taxon>
        <taxon>Dikarya</taxon>
        <taxon>Ascomycota</taxon>
        <taxon>Pezizomycotina</taxon>
        <taxon>Dothideomycetes</taxon>
        <taxon>Pleosporomycetidae</taxon>
        <taxon>Pleosporales</taxon>
        <taxon>Massarineae</taxon>
        <taxon>Didymosphaeriaceae</taxon>
        <taxon>Didymosphaeria</taxon>
    </lineage>
</organism>
<feature type="chain" id="PRO_5040953775" description="Tyrosinase copper-binding domain-containing protein" evidence="4">
    <location>
        <begin position="23"/>
        <end position="357"/>
    </location>
</feature>
<dbReference type="AlphaFoldDB" id="A0A9W9CGF6"/>
<dbReference type="EMBL" id="JAPEUX010000001">
    <property type="protein sequence ID" value="KAJ4360486.1"/>
    <property type="molecule type" value="Genomic_DNA"/>
</dbReference>
<sequence>MRSASLVLGSLAVLANAQSACAAPVTETMTSTAAAPSETSASTTCTNPPKRQEWRQLSTTQKKEYIDAVLCLTTKTAVSGIDGTVNRFDDHQAVHSEQTPDIHWVGHFIIWHRYFVATYEKALREDCGYTGAQTYWDWSLDAEPSNPNSTAPYETDIFDPTTGFGGNGPKEEPTADQNPLNITGGTGGGCVQDGPFAAPAFYVNVPEKDCLRRDFIPWIMNGFADPALVAKVLEQPDYTSFARELEGTPSFDAKNIHGSGHFGVGGVLGQIGNAANSPADPLFYLHHGNLDHIFWTWQQKDLAARLDQVGGPIIPFDYSGQNVTLDFQINMGALSGNATLKDLLNTEGGILCYTYES</sequence>
<evidence type="ECO:0000313" key="7">
    <source>
        <dbReference type="EMBL" id="KAJ4360486.1"/>
    </source>
</evidence>
<dbReference type="OrthoDB" id="6132182at2759"/>
<accession>A0A9W9CGF6</accession>
<dbReference type="SUPFAM" id="SSF48056">
    <property type="entry name" value="Di-copper centre-containing domain"/>
    <property type="match status" value="1"/>
</dbReference>
<evidence type="ECO:0000256" key="2">
    <source>
        <dbReference type="ARBA" id="ARBA00023008"/>
    </source>
</evidence>
<evidence type="ECO:0000256" key="1">
    <source>
        <dbReference type="ARBA" id="ARBA00022723"/>
    </source>
</evidence>
<dbReference type="Pfam" id="PF00264">
    <property type="entry name" value="Tyrosinase"/>
    <property type="match status" value="1"/>
</dbReference>
<dbReference type="InterPro" id="IPR008922">
    <property type="entry name" value="Di-copper_centre_dom_sf"/>
</dbReference>
<dbReference type="PRINTS" id="PR00092">
    <property type="entry name" value="TYROSINASE"/>
</dbReference>
<feature type="region of interest" description="Disordered" evidence="3">
    <location>
        <begin position="31"/>
        <end position="53"/>
    </location>
</feature>
<feature type="signal peptide" evidence="4">
    <location>
        <begin position="1"/>
        <end position="22"/>
    </location>
</feature>
<name>A0A9W9CGF6_9PLEO</name>
<evidence type="ECO:0000256" key="3">
    <source>
        <dbReference type="SAM" id="MobiDB-lite"/>
    </source>
</evidence>